<proteinExistence type="predicted"/>
<dbReference type="EMBL" id="GGFL01009903">
    <property type="protein sequence ID" value="MBW74081.1"/>
    <property type="molecule type" value="Transcribed_RNA"/>
</dbReference>
<feature type="signal peptide" evidence="1">
    <location>
        <begin position="1"/>
        <end position="20"/>
    </location>
</feature>
<reference evidence="2" key="1">
    <citation type="submission" date="2018-01" db="EMBL/GenBank/DDBJ databases">
        <title>An insight into the sialome of Amazonian anophelines.</title>
        <authorList>
            <person name="Ribeiro J.M."/>
            <person name="Scarpassa V."/>
            <person name="Calvo E."/>
        </authorList>
    </citation>
    <scope>NUCLEOTIDE SEQUENCE</scope>
</reference>
<name>A0A2M4D9B4_ANODA</name>
<dbReference type="AlphaFoldDB" id="A0A2M4D9B4"/>
<protein>
    <submittedName>
        <fullName evidence="2">Putative secreted protein</fullName>
    </submittedName>
</protein>
<evidence type="ECO:0000313" key="2">
    <source>
        <dbReference type="EMBL" id="MBW74081.1"/>
    </source>
</evidence>
<organism evidence="2">
    <name type="scientific">Anopheles darlingi</name>
    <name type="common">Mosquito</name>
    <dbReference type="NCBI Taxonomy" id="43151"/>
    <lineage>
        <taxon>Eukaryota</taxon>
        <taxon>Metazoa</taxon>
        <taxon>Ecdysozoa</taxon>
        <taxon>Arthropoda</taxon>
        <taxon>Hexapoda</taxon>
        <taxon>Insecta</taxon>
        <taxon>Pterygota</taxon>
        <taxon>Neoptera</taxon>
        <taxon>Endopterygota</taxon>
        <taxon>Diptera</taxon>
        <taxon>Nematocera</taxon>
        <taxon>Culicoidea</taxon>
        <taxon>Culicidae</taxon>
        <taxon>Anophelinae</taxon>
        <taxon>Anopheles</taxon>
    </lineage>
</organism>
<evidence type="ECO:0000256" key="1">
    <source>
        <dbReference type="SAM" id="SignalP"/>
    </source>
</evidence>
<keyword evidence="1" id="KW-0732">Signal</keyword>
<feature type="chain" id="PRO_5014895515" evidence="1">
    <location>
        <begin position="21"/>
        <end position="80"/>
    </location>
</feature>
<accession>A0A2M4D9B4</accession>
<sequence length="80" mass="8746">MRYMFACACVSVCVWVGGETIDYALCTATTSTRVHRVCVPYGVGGRSTRHIGQQQTDFVKTSSLDRSANGVNDRIGMKPQ</sequence>